<sequence length="403" mass="45255">MAKSNNAAINAFNKFNDLLEKKVKSKITLMGFSDIDDYIPTGNYLLNAQISGSVFGGYPNTRSIGIAGDSGAGKTFLCLNAVRELQKKDYFVFYIDTEGAIDSSDYTKFGVDLEKLKYLRMGLISDVKFFINDFIETMRDNPGLKAAIFVDSVGMLDTDKSKRDMDAGKNAADMGLRSKEMRSLFKSFTLELSNLKVPFIFTNHTYASMDQYTPKGMSGGGGPEFSASIILMLSKGTLRDEAKTTTGIIVRSKTRKNRLARPIDIEFHISFHKGMNQYVGLEQFVSWDNCGVGRGNKLTEKEFSKLKPDEQSICSEFKVDGELFYYLPKKLGKSYVIRHNGDLVPVKEFFSAKLFTHEVLLELDEKVIKPTFKFPETQDEIDLLENDELGNLTEDDEDDDSAL</sequence>
<proteinExistence type="inferred from homology"/>
<dbReference type="Gene3D" id="3.40.50.300">
    <property type="entry name" value="P-loop containing nucleotide triphosphate hydrolases"/>
    <property type="match status" value="1"/>
</dbReference>
<keyword evidence="2" id="KW-0547">Nucleotide-binding</keyword>
<dbReference type="InterPro" id="IPR049428">
    <property type="entry name" value="RecA-like_N"/>
</dbReference>
<accession>A0A6J5PUN4</accession>
<dbReference type="EMBL" id="LR796916">
    <property type="protein sequence ID" value="CAB4175620.1"/>
    <property type="molecule type" value="Genomic_DNA"/>
</dbReference>
<name>A0A6J5PUN4_9CAUD</name>
<dbReference type="GO" id="GO:0006281">
    <property type="term" value="P:DNA repair"/>
    <property type="evidence" value="ECO:0007669"/>
    <property type="project" value="InterPro"/>
</dbReference>
<evidence type="ECO:0000256" key="4">
    <source>
        <dbReference type="ARBA" id="ARBA00023172"/>
    </source>
</evidence>
<dbReference type="SUPFAM" id="SSF52540">
    <property type="entry name" value="P-loop containing nucleoside triphosphate hydrolases"/>
    <property type="match status" value="1"/>
</dbReference>
<evidence type="ECO:0000313" key="7">
    <source>
        <dbReference type="EMBL" id="CAB4193876.1"/>
    </source>
</evidence>
<dbReference type="InterPro" id="IPR003593">
    <property type="entry name" value="AAA+_ATPase"/>
</dbReference>
<dbReference type="EMBL" id="LR797195">
    <property type="protein sequence ID" value="CAB4193876.1"/>
    <property type="molecule type" value="Genomic_DNA"/>
</dbReference>
<dbReference type="InterPro" id="IPR013765">
    <property type="entry name" value="DNA_recomb/repair_RecA"/>
</dbReference>
<reference evidence="6" key="1">
    <citation type="submission" date="2020-05" db="EMBL/GenBank/DDBJ databases">
        <authorList>
            <person name="Chiriac C."/>
            <person name="Salcher M."/>
            <person name="Ghai R."/>
            <person name="Kavagutti S V."/>
        </authorList>
    </citation>
    <scope>NUCLEOTIDE SEQUENCE</scope>
</reference>
<dbReference type="PANTHER" id="PTHR45900:SF1">
    <property type="entry name" value="MITOCHONDRIAL DNA REPAIR PROTEIN RECA HOMOLOG-RELATED"/>
    <property type="match status" value="1"/>
</dbReference>
<dbReference type="InterPro" id="IPR027417">
    <property type="entry name" value="P-loop_NTPase"/>
</dbReference>
<dbReference type="SMART" id="SM00382">
    <property type="entry name" value="AAA"/>
    <property type="match status" value="1"/>
</dbReference>
<dbReference type="GO" id="GO:0003697">
    <property type="term" value="F:single-stranded DNA binding"/>
    <property type="evidence" value="ECO:0007669"/>
    <property type="project" value="InterPro"/>
</dbReference>
<keyword evidence="3" id="KW-0067">ATP-binding</keyword>
<gene>
    <name evidence="7" type="ORF">UFOVP1247_247</name>
    <name evidence="6" type="ORF">UFOVP970_287</name>
</gene>
<dbReference type="GO" id="GO:0006310">
    <property type="term" value="P:DNA recombination"/>
    <property type="evidence" value="ECO:0007669"/>
    <property type="project" value="UniProtKB-KW"/>
</dbReference>
<evidence type="ECO:0000256" key="2">
    <source>
        <dbReference type="ARBA" id="ARBA00022741"/>
    </source>
</evidence>
<protein>
    <submittedName>
        <fullName evidence="6">RecA RecA/RadA recombinase</fullName>
    </submittedName>
</protein>
<dbReference type="PANTHER" id="PTHR45900">
    <property type="entry name" value="RECA"/>
    <property type="match status" value="1"/>
</dbReference>
<evidence type="ECO:0000256" key="3">
    <source>
        <dbReference type="ARBA" id="ARBA00022840"/>
    </source>
</evidence>
<organism evidence="6">
    <name type="scientific">uncultured Caudovirales phage</name>
    <dbReference type="NCBI Taxonomy" id="2100421"/>
    <lineage>
        <taxon>Viruses</taxon>
        <taxon>Duplodnaviria</taxon>
        <taxon>Heunggongvirae</taxon>
        <taxon>Uroviricota</taxon>
        <taxon>Caudoviricetes</taxon>
        <taxon>Peduoviridae</taxon>
        <taxon>Maltschvirus</taxon>
        <taxon>Maltschvirus maltsch</taxon>
    </lineage>
</organism>
<evidence type="ECO:0000313" key="6">
    <source>
        <dbReference type="EMBL" id="CAB4175620.1"/>
    </source>
</evidence>
<comment type="similarity">
    <text evidence="1">Belongs to the RecA family.</text>
</comment>
<feature type="domain" description="AAA+ ATPase" evidence="5">
    <location>
        <begin position="60"/>
        <end position="237"/>
    </location>
</feature>
<keyword evidence="4" id="KW-0233">DNA recombination</keyword>
<evidence type="ECO:0000259" key="5">
    <source>
        <dbReference type="SMART" id="SM00382"/>
    </source>
</evidence>
<evidence type="ECO:0000256" key="1">
    <source>
        <dbReference type="ARBA" id="ARBA00009391"/>
    </source>
</evidence>
<dbReference type="Pfam" id="PF00154">
    <property type="entry name" value="RecA_N"/>
    <property type="match status" value="1"/>
</dbReference>
<dbReference type="GO" id="GO:0005524">
    <property type="term" value="F:ATP binding"/>
    <property type="evidence" value="ECO:0007669"/>
    <property type="project" value="UniProtKB-KW"/>
</dbReference>